<dbReference type="Gene3D" id="3.40.50.12480">
    <property type="match status" value="1"/>
</dbReference>
<reference evidence="1 2" key="1">
    <citation type="submission" date="2019-08" db="EMBL/GenBank/DDBJ databases">
        <title>In-depth cultivation of the pig gut microbiome towards novel bacterial diversity and tailored functional studies.</title>
        <authorList>
            <person name="Wylensek D."/>
            <person name="Hitch T.C.A."/>
            <person name="Clavel T."/>
        </authorList>
    </citation>
    <scope>NUCLEOTIDE SEQUENCE [LARGE SCALE GENOMIC DNA]</scope>
    <source>
        <strain evidence="1 2">LKV-178-WT-2C</strain>
    </source>
</reference>
<protein>
    <submittedName>
        <fullName evidence="1">Leucine-rich repeat protein</fullName>
    </submittedName>
</protein>
<gene>
    <name evidence="1" type="ORF">FYJ72_03965</name>
</gene>
<dbReference type="InterPro" id="IPR026906">
    <property type="entry name" value="LRR_5"/>
</dbReference>
<dbReference type="RefSeq" id="WP_154480481.1">
    <property type="nucleotide sequence ID" value="NZ_VUNF01000004.1"/>
</dbReference>
<accession>A0A6I2TZD0</accession>
<name>A0A6I2TZD0_9BACT</name>
<proteinExistence type="predicted"/>
<dbReference type="EMBL" id="VUNF01000004">
    <property type="protein sequence ID" value="MST76859.1"/>
    <property type="molecule type" value="Genomic_DNA"/>
</dbReference>
<evidence type="ECO:0000313" key="1">
    <source>
        <dbReference type="EMBL" id="MST76859.1"/>
    </source>
</evidence>
<sequence length="179" mass="20800">MTVPTYQEFLIHASTPFPPAENIWVSEKDRRFGMGGFTSLATIYNVNSLESDTVLYNKPGIFSHGFIDGEYFKDVPMSYKFKSLGNHQVMLYLKDIEIIPDAAFRYCNELYCVRIPPSVRKVGNDVFRDCPGLEWVKFESDMPTERGSIPFENCTIYMKKETLTPDSIWWRYLGRLVTY</sequence>
<dbReference type="AlphaFoldDB" id="A0A6I2TZD0"/>
<organism evidence="1 2">
    <name type="scientific">Segatella copri</name>
    <dbReference type="NCBI Taxonomy" id="165179"/>
    <lineage>
        <taxon>Bacteria</taxon>
        <taxon>Pseudomonadati</taxon>
        <taxon>Bacteroidota</taxon>
        <taxon>Bacteroidia</taxon>
        <taxon>Bacteroidales</taxon>
        <taxon>Prevotellaceae</taxon>
        <taxon>Segatella</taxon>
    </lineage>
</organism>
<comment type="caution">
    <text evidence="1">The sequence shown here is derived from an EMBL/GenBank/DDBJ whole genome shotgun (WGS) entry which is preliminary data.</text>
</comment>
<evidence type="ECO:0000313" key="2">
    <source>
        <dbReference type="Proteomes" id="UP000450161"/>
    </source>
</evidence>
<dbReference type="Proteomes" id="UP000450161">
    <property type="component" value="Unassembled WGS sequence"/>
</dbReference>
<dbReference type="Pfam" id="PF13306">
    <property type="entry name" value="LRR_5"/>
    <property type="match status" value="1"/>
</dbReference>